<feature type="transmembrane region" description="Helical" evidence="7">
    <location>
        <begin position="35"/>
        <end position="56"/>
    </location>
</feature>
<dbReference type="InterPro" id="IPR002528">
    <property type="entry name" value="MATE_fam"/>
</dbReference>
<dbReference type="GO" id="GO:0015297">
    <property type="term" value="F:antiporter activity"/>
    <property type="evidence" value="ECO:0007669"/>
    <property type="project" value="InterPro"/>
</dbReference>
<dbReference type="InterPro" id="IPR048279">
    <property type="entry name" value="MdtK-like"/>
</dbReference>
<keyword evidence="2" id="KW-0813">Transport</keyword>
<dbReference type="PIRSF" id="PIRSF006603">
    <property type="entry name" value="DinF"/>
    <property type="match status" value="1"/>
</dbReference>
<keyword evidence="3" id="KW-1003">Cell membrane</keyword>
<evidence type="ECO:0000256" key="3">
    <source>
        <dbReference type="ARBA" id="ARBA00022475"/>
    </source>
</evidence>
<dbReference type="KEGG" id="hsi:BOX17_00170"/>
<feature type="transmembrane region" description="Helical" evidence="7">
    <location>
        <begin position="373"/>
        <end position="394"/>
    </location>
</feature>
<dbReference type="EMBL" id="CP018139">
    <property type="protein sequence ID" value="APE29512.1"/>
    <property type="molecule type" value="Genomic_DNA"/>
</dbReference>
<dbReference type="PANTHER" id="PTHR43549">
    <property type="entry name" value="MULTIDRUG RESISTANCE PROTEIN YPNP-RELATED"/>
    <property type="match status" value="1"/>
</dbReference>
<evidence type="ECO:0000256" key="4">
    <source>
        <dbReference type="ARBA" id="ARBA00022692"/>
    </source>
</evidence>
<keyword evidence="9" id="KW-1185">Reference proteome</keyword>
<evidence type="ECO:0000256" key="7">
    <source>
        <dbReference type="SAM" id="Phobius"/>
    </source>
</evidence>
<dbReference type="RefSeq" id="WP_071941494.1">
    <property type="nucleotide sequence ID" value="NZ_CP018139.1"/>
</dbReference>
<feature type="transmembrane region" description="Helical" evidence="7">
    <location>
        <begin position="68"/>
        <end position="91"/>
    </location>
</feature>
<keyword evidence="6 7" id="KW-0472">Membrane</keyword>
<evidence type="ECO:0000313" key="8">
    <source>
        <dbReference type="EMBL" id="APE29512.1"/>
    </source>
</evidence>
<dbReference type="Pfam" id="PF01554">
    <property type="entry name" value="MatE"/>
    <property type="match status" value="2"/>
</dbReference>
<gene>
    <name evidence="8" type="ORF">BOX17_00170</name>
</gene>
<keyword evidence="4 7" id="KW-0812">Transmembrane</keyword>
<proteinExistence type="predicted"/>
<reference evidence="9" key="1">
    <citation type="submission" date="2016-11" db="EMBL/GenBank/DDBJ databases">
        <title>Halolamina sediminis sp. nov., an extremely halophilic archaeon isolated from solar salt.</title>
        <authorList>
            <person name="Koh H.-W."/>
            <person name="Rani S."/>
            <person name="Park S.-J."/>
        </authorList>
    </citation>
    <scope>NUCLEOTIDE SEQUENCE [LARGE SCALE GENOMIC DNA]</scope>
    <source>
        <strain evidence="9">Hb3</strain>
    </source>
</reference>
<dbReference type="NCBIfam" id="TIGR00797">
    <property type="entry name" value="matE"/>
    <property type="match status" value="1"/>
</dbReference>
<dbReference type="Proteomes" id="UP000181985">
    <property type="component" value="Chromosome"/>
</dbReference>
<organism evidence="8 9">
    <name type="scientific">Halomonas aestuarii</name>
    <dbReference type="NCBI Taxonomy" id="1897729"/>
    <lineage>
        <taxon>Bacteria</taxon>
        <taxon>Pseudomonadati</taxon>
        <taxon>Pseudomonadota</taxon>
        <taxon>Gammaproteobacteria</taxon>
        <taxon>Oceanospirillales</taxon>
        <taxon>Halomonadaceae</taxon>
        <taxon>Halomonas</taxon>
    </lineage>
</organism>
<evidence type="ECO:0000313" key="9">
    <source>
        <dbReference type="Proteomes" id="UP000181985"/>
    </source>
</evidence>
<evidence type="ECO:0000256" key="1">
    <source>
        <dbReference type="ARBA" id="ARBA00004429"/>
    </source>
</evidence>
<feature type="transmembrane region" description="Helical" evidence="7">
    <location>
        <begin position="406"/>
        <end position="423"/>
    </location>
</feature>
<dbReference type="GO" id="GO:0005886">
    <property type="term" value="C:plasma membrane"/>
    <property type="evidence" value="ECO:0007669"/>
    <property type="project" value="UniProtKB-SubCell"/>
</dbReference>
<comment type="subcellular location">
    <subcellularLocation>
        <location evidence="1">Cell inner membrane</location>
        <topology evidence="1">Multi-pass membrane protein</topology>
    </subcellularLocation>
</comment>
<name>A0A1J0VBT5_9GAMM</name>
<feature type="transmembrane region" description="Helical" evidence="7">
    <location>
        <begin position="111"/>
        <end position="129"/>
    </location>
</feature>
<dbReference type="GO" id="GO:0042910">
    <property type="term" value="F:xenobiotic transmembrane transporter activity"/>
    <property type="evidence" value="ECO:0007669"/>
    <property type="project" value="InterPro"/>
</dbReference>
<dbReference type="PANTHER" id="PTHR43549:SF3">
    <property type="entry name" value="MULTIDRUG RESISTANCE PROTEIN YPNP-RELATED"/>
    <property type="match status" value="1"/>
</dbReference>
<accession>A0A1J0VBT5</accession>
<protein>
    <submittedName>
        <fullName evidence="8">MATE family efflux transporter</fullName>
    </submittedName>
</protein>
<evidence type="ECO:0000256" key="6">
    <source>
        <dbReference type="ARBA" id="ARBA00023136"/>
    </source>
</evidence>
<evidence type="ECO:0000256" key="2">
    <source>
        <dbReference type="ARBA" id="ARBA00022448"/>
    </source>
</evidence>
<evidence type="ECO:0000256" key="5">
    <source>
        <dbReference type="ARBA" id="ARBA00022989"/>
    </source>
</evidence>
<keyword evidence="5 7" id="KW-1133">Transmembrane helix</keyword>
<sequence>MSSPASSPSSSSAPRAARRDLLEGPIAVTLLRKSLPVVGGMIAMMSFNLVDTWFISRLGTEELAAVSFTFPVVFTVISLAIGLGIGTSAVVARRLGQGDAGAVRRRATDAALLTLVVGGAMTLLGLATLNPLFRLLGADDVLMPHIRDYMGIWYLGAPAMIVPRVLNSILRAHGNTATQGLMMALAAGVNVLLDWWLIFGVGPFPALGVAGAALATVLSWGLMAAVLVVHRELRELFDLAGLTPQGLAASWRELGRIAGPAALTSVFTPIALGLVTRIIADHGHDAVAGYGVGTRIEAISQIVVLALSMTLSPLVSQNAGAGQHDRVRRAILGCFVFVLAWQLLVWAVLQGLAPWLVAGYAEKEAVARVLRSFLWLVPLGLGAQGVVILAVSSFNALHRPALAMRLSVFRLFALTVPLAWLGGRLAGSTGVFAGMLAANLLVGLLAWWQIRAHLARRAA</sequence>
<feature type="transmembrane region" description="Helical" evidence="7">
    <location>
        <begin position="178"/>
        <end position="198"/>
    </location>
</feature>
<dbReference type="OrthoDB" id="9806302at2"/>
<feature type="transmembrane region" description="Helical" evidence="7">
    <location>
        <begin position="149"/>
        <end position="166"/>
    </location>
</feature>
<feature type="transmembrane region" description="Helical" evidence="7">
    <location>
        <begin position="330"/>
        <end position="353"/>
    </location>
</feature>
<dbReference type="AlphaFoldDB" id="A0A1J0VBT5"/>
<dbReference type="InterPro" id="IPR052031">
    <property type="entry name" value="Membrane_Transporter-Flippase"/>
</dbReference>
<feature type="transmembrane region" description="Helical" evidence="7">
    <location>
        <begin position="429"/>
        <end position="448"/>
    </location>
</feature>
<feature type="transmembrane region" description="Helical" evidence="7">
    <location>
        <begin position="204"/>
        <end position="229"/>
    </location>
</feature>